<feature type="compositionally biased region" description="Polar residues" evidence="2">
    <location>
        <begin position="329"/>
        <end position="347"/>
    </location>
</feature>
<evidence type="ECO:0000259" key="4">
    <source>
        <dbReference type="Pfam" id="PF14214"/>
    </source>
</evidence>
<keyword evidence="1" id="KW-0067">ATP-binding</keyword>
<dbReference type="InterPro" id="IPR027417">
    <property type="entry name" value="P-loop_NTPase"/>
</dbReference>
<feature type="region of interest" description="Disordered" evidence="2">
    <location>
        <begin position="80"/>
        <end position="114"/>
    </location>
</feature>
<keyword evidence="1" id="KW-0347">Helicase</keyword>
<dbReference type="GO" id="GO:0006281">
    <property type="term" value="P:DNA repair"/>
    <property type="evidence" value="ECO:0007669"/>
    <property type="project" value="UniProtKB-KW"/>
</dbReference>
<comment type="caution">
    <text evidence="6">The sequence shown here is derived from an EMBL/GenBank/DDBJ whole genome shotgun (WGS) entry which is preliminary data.</text>
</comment>
<dbReference type="InterPro" id="IPR010285">
    <property type="entry name" value="DNA_helicase_pif1-like_DEAD"/>
</dbReference>
<dbReference type="SUPFAM" id="SSF52540">
    <property type="entry name" value="P-loop containing nucleoside triphosphate hydrolases"/>
    <property type="match status" value="2"/>
</dbReference>
<comment type="catalytic activity">
    <reaction evidence="1">
        <text>ATP + H2O = ADP + phosphate + H(+)</text>
        <dbReference type="Rhea" id="RHEA:13065"/>
        <dbReference type="ChEBI" id="CHEBI:15377"/>
        <dbReference type="ChEBI" id="CHEBI:15378"/>
        <dbReference type="ChEBI" id="CHEBI:30616"/>
        <dbReference type="ChEBI" id="CHEBI:43474"/>
        <dbReference type="ChEBI" id="CHEBI:456216"/>
        <dbReference type="EC" id="5.6.2.3"/>
    </reaction>
</comment>
<comment type="cofactor">
    <cofactor evidence="1">
        <name>Mg(2+)</name>
        <dbReference type="ChEBI" id="CHEBI:18420"/>
    </cofactor>
</comment>
<comment type="similarity">
    <text evidence="1">Belongs to the helicase family.</text>
</comment>
<evidence type="ECO:0000256" key="2">
    <source>
        <dbReference type="SAM" id="MobiDB-lite"/>
    </source>
</evidence>
<reference evidence="6" key="1">
    <citation type="submission" date="2019-08" db="EMBL/GenBank/DDBJ databases">
        <title>The improved chromosome-level genome for the pearl oyster Pinctada fucata martensii using PacBio sequencing and Hi-C.</title>
        <authorList>
            <person name="Zheng Z."/>
        </authorList>
    </citation>
    <scope>NUCLEOTIDE SEQUENCE</scope>
    <source>
        <strain evidence="6">ZZ-2019</strain>
        <tissue evidence="6">Adductor muscle</tissue>
    </source>
</reference>
<dbReference type="InterPro" id="IPR051055">
    <property type="entry name" value="PIF1_helicase"/>
</dbReference>
<feature type="compositionally biased region" description="Basic and acidic residues" evidence="2">
    <location>
        <begin position="299"/>
        <end position="328"/>
    </location>
</feature>
<feature type="domain" description="DUF6570" evidence="5">
    <location>
        <begin position="480"/>
        <end position="601"/>
    </location>
</feature>
<dbReference type="GO" id="GO:0043139">
    <property type="term" value="F:5'-3' DNA helicase activity"/>
    <property type="evidence" value="ECO:0007669"/>
    <property type="project" value="UniProtKB-EC"/>
</dbReference>
<dbReference type="Gene3D" id="3.40.50.300">
    <property type="entry name" value="P-loop containing nucleotide triphosphate hydrolases"/>
    <property type="match status" value="1"/>
</dbReference>
<dbReference type="Pfam" id="PF05970">
    <property type="entry name" value="PIF1"/>
    <property type="match status" value="1"/>
</dbReference>
<evidence type="ECO:0000313" key="7">
    <source>
        <dbReference type="Proteomes" id="UP001186944"/>
    </source>
</evidence>
<feature type="domain" description="DNA helicase Pif1-like DEAD-box helicase" evidence="3">
    <location>
        <begin position="1404"/>
        <end position="1611"/>
    </location>
</feature>
<keyword evidence="1" id="KW-0378">Hydrolase</keyword>
<evidence type="ECO:0000259" key="5">
    <source>
        <dbReference type="Pfam" id="PF20209"/>
    </source>
</evidence>
<feature type="compositionally biased region" description="Basic residues" evidence="2">
    <location>
        <begin position="214"/>
        <end position="225"/>
    </location>
</feature>
<feature type="compositionally biased region" description="Polar residues" evidence="2">
    <location>
        <begin position="226"/>
        <end position="241"/>
    </location>
</feature>
<name>A0AA89BU50_PINIB</name>
<dbReference type="GO" id="GO:0006310">
    <property type="term" value="P:DNA recombination"/>
    <property type="evidence" value="ECO:0007669"/>
    <property type="project" value="UniProtKB-KW"/>
</dbReference>
<dbReference type="PANTHER" id="PTHR47642">
    <property type="entry name" value="ATP-DEPENDENT DNA HELICASE"/>
    <property type="match status" value="1"/>
</dbReference>
<dbReference type="GO" id="GO:0000723">
    <property type="term" value="P:telomere maintenance"/>
    <property type="evidence" value="ECO:0007669"/>
    <property type="project" value="InterPro"/>
</dbReference>
<dbReference type="Pfam" id="PF20209">
    <property type="entry name" value="DUF6570"/>
    <property type="match status" value="1"/>
</dbReference>
<keyword evidence="7" id="KW-1185">Reference proteome</keyword>
<evidence type="ECO:0000256" key="1">
    <source>
        <dbReference type="RuleBase" id="RU363044"/>
    </source>
</evidence>
<feature type="region of interest" description="Disordered" evidence="2">
    <location>
        <begin position="1308"/>
        <end position="1337"/>
    </location>
</feature>
<dbReference type="GO" id="GO:0016787">
    <property type="term" value="F:hydrolase activity"/>
    <property type="evidence" value="ECO:0007669"/>
    <property type="project" value="UniProtKB-KW"/>
</dbReference>
<organism evidence="6 7">
    <name type="scientific">Pinctada imbricata</name>
    <name type="common">Atlantic pearl-oyster</name>
    <name type="synonym">Pinctada martensii</name>
    <dbReference type="NCBI Taxonomy" id="66713"/>
    <lineage>
        <taxon>Eukaryota</taxon>
        <taxon>Metazoa</taxon>
        <taxon>Spiralia</taxon>
        <taxon>Lophotrochozoa</taxon>
        <taxon>Mollusca</taxon>
        <taxon>Bivalvia</taxon>
        <taxon>Autobranchia</taxon>
        <taxon>Pteriomorphia</taxon>
        <taxon>Pterioida</taxon>
        <taxon>Pterioidea</taxon>
        <taxon>Pteriidae</taxon>
        <taxon>Pinctada</taxon>
    </lineage>
</organism>
<dbReference type="Pfam" id="PF14214">
    <property type="entry name" value="Helitron_like_N"/>
    <property type="match status" value="1"/>
</dbReference>
<evidence type="ECO:0000259" key="3">
    <source>
        <dbReference type="Pfam" id="PF05970"/>
    </source>
</evidence>
<keyword evidence="1" id="KW-0234">DNA repair</keyword>
<keyword evidence="1" id="KW-0547">Nucleotide-binding</keyword>
<keyword evidence="1" id="KW-0233">DNA recombination</keyword>
<dbReference type="EMBL" id="VSWD01000008">
    <property type="protein sequence ID" value="KAK3094741.1"/>
    <property type="molecule type" value="Genomic_DNA"/>
</dbReference>
<dbReference type="EC" id="5.6.2.3" evidence="1"/>
<dbReference type="InterPro" id="IPR025476">
    <property type="entry name" value="Helitron_helicase-like"/>
</dbReference>
<feature type="region of interest" description="Disordered" evidence="2">
    <location>
        <begin position="973"/>
        <end position="1003"/>
    </location>
</feature>
<gene>
    <name evidence="6" type="ORF">FSP39_005645</name>
</gene>
<dbReference type="GO" id="GO:0005524">
    <property type="term" value="F:ATP binding"/>
    <property type="evidence" value="ECO:0007669"/>
    <property type="project" value="UniProtKB-KW"/>
</dbReference>
<feature type="domain" description="Helitron helicase-like" evidence="4">
    <location>
        <begin position="732"/>
        <end position="930"/>
    </location>
</feature>
<keyword evidence="1" id="KW-0227">DNA damage</keyword>
<feature type="region of interest" description="Disordered" evidence="2">
    <location>
        <begin position="282"/>
        <end position="366"/>
    </location>
</feature>
<dbReference type="CDD" id="cd18809">
    <property type="entry name" value="SF1_C_RecD"/>
    <property type="match status" value="1"/>
</dbReference>
<feature type="compositionally biased region" description="Pro residues" evidence="2">
    <location>
        <begin position="988"/>
        <end position="999"/>
    </location>
</feature>
<feature type="compositionally biased region" description="Polar residues" evidence="2">
    <location>
        <begin position="254"/>
        <end position="268"/>
    </location>
</feature>
<proteinExistence type="inferred from homology"/>
<protein>
    <recommendedName>
        <fullName evidence="1">ATP-dependent DNA helicase</fullName>
        <ecNumber evidence="1">5.6.2.3</ecNumber>
    </recommendedName>
</protein>
<feature type="region of interest" description="Disordered" evidence="2">
    <location>
        <begin position="174"/>
        <end position="268"/>
    </location>
</feature>
<sequence length="1928" mass="219204">MLKMISNSNWATACEIKAASNILECEINVWLTCRSADKIFYTKNSFFPSSSPSSPVVNLLLENNHFQVLVKKERPISHSLFPTKQTNNTLDENSSTKSFNSTGIPDNDTHMLNQQNKNQNSDKILDSTQQNGSLTYAEALKSNLQTEHHDHTYTSGNAQIDQHSRKNYTTDNTYSQIKQSSAGINNTKSRDHSNKRKQSNNDTCSVDSTCSFAKSKKTNHKRQKRSFSNNIINDHTYSTSHNMHKRKKGDKSTHSSNKQTKNPQQQQFLNISIQNLNDASEGELHDDEEYVRENNLSETTRDKSMNKIDTVQKQKNNEKKSYEPHSELNIEQNKSTTTLQCESNSENFGRVNRDSERNDNTTAGSIDSNYLACRKLGVEFEKAPEQETPDDKRKRNRRNQYKIKKQLKDLGLNLDEIPDPPPITNDEQFNKAMDSIRSFELKQMSYTVNTCSICHETKINMKLSENGVCINCKKDKYDIKMFSDQNNMNPGKLPQELNDLTIIEQQLICRISPCINVHLLKHGGIGSSGHCVTFPQDINEPAQIFPRLPKEINIIKVCRQGKNNTSKTFRVRRYKIQNALIWLKRNNPAYVDIIISQERLNELPIDGDIDIPTIECNENTTCNNDRGPAPDQTELSVETDVETASSVLLPDPTVKIADKIQNVVNEIIENNENSKKSNSKVPTISWPTRDNEPVSEFTTKYFFTLAFPCLFPYGLGDFYINRPRTCISMSDWADHLLWYEDGRFAKHQYFKFVIHNMIMRKKAMETSNFVYNQQLGDGHLTIDMLKEQIQNGDTSAGKKILYFGSSIRGTNQYWNQRARELRSLIQYKINDGKGLPSFFTTGSCAEFYFKPLRRLLGMYVEKVRGESIDLSDKNALFSILQEYPHVVSHYFDLRTQSYFKEIMGPVFGVDSYWYRQEFAKSRGMIHWHGLCWRTDREPHNLLHEATTEGLSEDECATRLAEWASSQFGLTACHPAGRDQEGNPKKKFWPPPEGTAPPPSDDSNPLIKLLMDVSSSQESLLEDHLLLSNRFNLHRCSSYCLNTTNSRQNPICRMEFPKQERSAPAIVKDRNRSMRLELERDHPALVQHSKFHTQGWRANGDISLILSKSDPENPSVNEILATEKYITGYACKGNQPTGAIADLFNDMVSTSSDCNSAKSLCTRLLMSTVKRDISAVEACHELSSIPLYRSSHTFQSVSLSGFRVLERDGSLLTRNTSLDKYLGREKDESVSFYTFLCKSGKVPVITGGNTQVSWPLEENYCKTSLILHFPNWFTLSDIKNPETSWVDAFNSFLESESCPNFLKAEVERAKQHNDRDEIDEHEDRNSQCSETEQPDWMENIRPDANFENESIDDFNYDDGGPNYDWGSKSYNYPLDKIKSFSDTMLQSLMERNSTLDIPNVDLEHMNDDQQFAFNIVMKTMVDFKENEDKTKPLRMIVSGTAGSGKSYLIKCLVKAIRLMFKSNKAVQVLCPTGNSANLISGVTLHSFLKIPTTGKGKEMKFPDGSTGEQLQSNCKGVKVLLVDERSLIGANTLGWMDFMCRCGMCGGLNFDKSWGGIPVVVFFGDDVQLPPVLDIPVYKSNGSSPATIHGLLVWKEFQYAVHLKNIVRQGQHEQVFRDALLALRSYSLSNQQAIWLQQFQWRDLQNIYGNQFMQQISDEGLYVFPTHSEVWQHNKLNLIRANEKHPIARLKAECHGPHSKGVESDKAGGLLDELFLCRNAKVMLSVNLCVPFGLFNGAIGYIVDIIYENQRKPADGLPDVVMVNFPNYTGPSFVSGNNKIVPILPVSRKIDCRCFSCKRTQIPLKLGWATTIHKCQGMTIGQGEVNRYIVINPGTRLFESRNPGALFVALSRAKSTGAVEGTLPDFAWHPSILVNQDRLCHVVKTKTTEDRCKEISRIQAICTKTEQTFQFLRNVNTYIEIINSIGVNE</sequence>
<dbReference type="PANTHER" id="PTHR47642:SF6">
    <property type="entry name" value="ATP-DEPENDENT DNA HELICASE"/>
    <property type="match status" value="1"/>
</dbReference>
<evidence type="ECO:0000313" key="6">
    <source>
        <dbReference type="EMBL" id="KAK3094741.1"/>
    </source>
</evidence>
<feature type="compositionally biased region" description="Polar residues" evidence="2">
    <location>
        <begin position="174"/>
        <end position="187"/>
    </location>
</feature>
<dbReference type="InterPro" id="IPR046700">
    <property type="entry name" value="DUF6570"/>
</dbReference>
<dbReference type="Proteomes" id="UP001186944">
    <property type="component" value="Unassembled WGS sequence"/>
</dbReference>
<accession>A0AA89BU50</accession>
<feature type="compositionally biased region" description="Polar residues" evidence="2">
    <location>
        <begin position="200"/>
        <end position="212"/>
    </location>
</feature>